<dbReference type="AlphaFoldDB" id="A0A5J4NX26"/>
<gene>
    <name evidence="1" type="ORF">DEA37_0004327</name>
</gene>
<dbReference type="EMBL" id="QNGE01000517">
    <property type="protein sequence ID" value="KAA3680165.1"/>
    <property type="molecule type" value="Genomic_DNA"/>
</dbReference>
<sequence>MESVKRDGRSVEFYSGDWLHIAQLWESTGHPKYDIILTAETIYRPDLYDRLLRIIKAALLPDGSAFLLTKSTYAPGGCLYDFLDAVGDMGIFRTDIQEIKCNGVVQFFVQIKWT</sequence>
<organism evidence="1 2">
    <name type="scientific">Paragonimus westermani</name>
    <dbReference type="NCBI Taxonomy" id="34504"/>
    <lineage>
        <taxon>Eukaryota</taxon>
        <taxon>Metazoa</taxon>
        <taxon>Spiralia</taxon>
        <taxon>Lophotrochozoa</taxon>
        <taxon>Platyhelminthes</taxon>
        <taxon>Trematoda</taxon>
        <taxon>Digenea</taxon>
        <taxon>Plagiorchiida</taxon>
        <taxon>Troglotremata</taxon>
        <taxon>Troglotrematidae</taxon>
        <taxon>Paragonimus</taxon>
    </lineage>
</organism>
<protein>
    <recommendedName>
        <fullName evidence="3">Histidine protein methyltransferase 1</fullName>
    </recommendedName>
</protein>
<dbReference type="InterPro" id="IPR029063">
    <property type="entry name" value="SAM-dependent_MTases_sf"/>
</dbReference>
<dbReference type="SUPFAM" id="SSF53335">
    <property type="entry name" value="S-adenosyl-L-methionine-dependent methyltransferases"/>
    <property type="match status" value="1"/>
</dbReference>
<comment type="caution">
    <text evidence="1">The sequence shown here is derived from an EMBL/GenBank/DDBJ whole genome shotgun (WGS) entry which is preliminary data.</text>
</comment>
<keyword evidence="2" id="KW-1185">Reference proteome</keyword>
<proteinExistence type="predicted"/>
<evidence type="ECO:0008006" key="3">
    <source>
        <dbReference type="Google" id="ProtNLM"/>
    </source>
</evidence>
<evidence type="ECO:0000313" key="2">
    <source>
        <dbReference type="Proteomes" id="UP000324629"/>
    </source>
</evidence>
<name>A0A5J4NX26_9TREM</name>
<reference evidence="1 2" key="1">
    <citation type="journal article" date="2019" name="Gigascience">
        <title>Whole-genome sequence of the oriental lung fluke Paragonimus westermani.</title>
        <authorList>
            <person name="Oey H."/>
            <person name="Zakrzewski M."/>
            <person name="Narain K."/>
            <person name="Devi K.R."/>
            <person name="Agatsuma T."/>
            <person name="Nawaratna S."/>
            <person name="Gobert G.N."/>
            <person name="Jones M.K."/>
            <person name="Ragan M.A."/>
            <person name="McManus D.P."/>
            <person name="Krause L."/>
        </authorList>
    </citation>
    <scope>NUCLEOTIDE SEQUENCE [LARGE SCALE GENOMIC DNA]</scope>
    <source>
        <strain evidence="1 2">IND2009</strain>
    </source>
</reference>
<dbReference type="Gene3D" id="3.40.50.150">
    <property type="entry name" value="Vaccinia Virus protein VP39"/>
    <property type="match status" value="1"/>
</dbReference>
<accession>A0A5J4NX26</accession>
<evidence type="ECO:0000313" key="1">
    <source>
        <dbReference type="EMBL" id="KAA3680165.1"/>
    </source>
</evidence>
<dbReference type="Proteomes" id="UP000324629">
    <property type="component" value="Unassembled WGS sequence"/>
</dbReference>